<protein>
    <submittedName>
        <fullName evidence="2">Uncharacterized protein</fullName>
    </submittedName>
</protein>
<organism evidence="2 3">
    <name type="scientific">Terrimonas ginsenosidimutans</name>
    <dbReference type="NCBI Taxonomy" id="2908004"/>
    <lineage>
        <taxon>Bacteria</taxon>
        <taxon>Pseudomonadati</taxon>
        <taxon>Bacteroidota</taxon>
        <taxon>Chitinophagia</taxon>
        <taxon>Chitinophagales</taxon>
        <taxon>Chitinophagaceae</taxon>
        <taxon>Terrimonas</taxon>
    </lineage>
</organism>
<gene>
    <name evidence="2" type="ORF">LZZ85_19660</name>
</gene>
<name>A0ABS9KVY8_9BACT</name>
<dbReference type="EMBL" id="JAKLTR010000013">
    <property type="protein sequence ID" value="MCG2616527.1"/>
    <property type="molecule type" value="Genomic_DNA"/>
</dbReference>
<keyword evidence="3" id="KW-1185">Reference proteome</keyword>
<keyword evidence="1" id="KW-0175">Coiled coil</keyword>
<dbReference type="RefSeq" id="WP_237875063.1">
    <property type="nucleotide sequence ID" value="NZ_JAKLTR010000013.1"/>
</dbReference>
<dbReference type="Proteomes" id="UP001165367">
    <property type="component" value="Unassembled WGS sequence"/>
</dbReference>
<comment type="caution">
    <text evidence="2">The sequence shown here is derived from an EMBL/GenBank/DDBJ whole genome shotgun (WGS) entry which is preliminary data.</text>
</comment>
<evidence type="ECO:0000256" key="1">
    <source>
        <dbReference type="SAM" id="Coils"/>
    </source>
</evidence>
<feature type="coiled-coil region" evidence="1">
    <location>
        <begin position="152"/>
        <end position="229"/>
    </location>
</feature>
<reference evidence="2" key="1">
    <citation type="submission" date="2022-01" db="EMBL/GenBank/DDBJ databases">
        <authorList>
            <person name="Jo J.-H."/>
            <person name="Im W.-T."/>
        </authorList>
    </citation>
    <scope>NUCLEOTIDE SEQUENCE</scope>
    <source>
        <strain evidence="2">NA20</strain>
    </source>
</reference>
<evidence type="ECO:0000313" key="3">
    <source>
        <dbReference type="Proteomes" id="UP001165367"/>
    </source>
</evidence>
<proteinExistence type="predicted"/>
<sequence>MKPRLQNAGRLSLVALILVAAIALLSWKKQDKQTDKKQDLRTYTDTVPSKERKVRDLDEALNQLDEINLHAIIEQAMGSVAETMKNIDAEKLHLEAQKALASVDMEKVNADVEKALKEIDFEKIHEEVQASLAKVDWDEIKIDLEDAKKEIAAARKIDVEEMNRELAKAMAEIKKIRPEIEKELAKAKVEIEKIRPEMEKELAKAQVDIDKAKEEIREYKTFVDGLEKDGLLNKKDEYTIRHKDGKLIVNGKEASSSIYSKYKTFLDKHKKLHIQKTEGSFEMDEDDRQ</sequence>
<evidence type="ECO:0000313" key="2">
    <source>
        <dbReference type="EMBL" id="MCG2616527.1"/>
    </source>
</evidence>
<accession>A0ABS9KVY8</accession>